<dbReference type="RefSeq" id="WP_200872208.1">
    <property type="nucleotide sequence ID" value="NZ_JAGSGC010000022.1"/>
</dbReference>
<name>A0A066RQY6_9GAMM</name>
<gene>
    <name evidence="1" type="ORF">EA58_20310</name>
</gene>
<protein>
    <recommendedName>
        <fullName evidence="3">Lipoprotein</fullName>
    </recommendedName>
</protein>
<organism evidence="1 2">
    <name type="scientific">Photobacterium galatheae</name>
    <dbReference type="NCBI Taxonomy" id="1654360"/>
    <lineage>
        <taxon>Bacteria</taxon>
        <taxon>Pseudomonadati</taxon>
        <taxon>Pseudomonadota</taxon>
        <taxon>Gammaproteobacteria</taxon>
        <taxon>Vibrionales</taxon>
        <taxon>Vibrionaceae</taxon>
        <taxon>Photobacterium</taxon>
    </lineage>
</organism>
<accession>A0A066RQY6</accession>
<evidence type="ECO:0008006" key="3">
    <source>
        <dbReference type="Google" id="ProtNLM"/>
    </source>
</evidence>
<comment type="caution">
    <text evidence="1">The sequence shown here is derived from an EMBL/GenBank/DDBJ whole genome shotgun (WGS) entry which is preliminary data.</text>
</comment>
<proteinExistence type="predicted"/>
<dbReference type="Proteomes" id="UP000027192">
    <property type="component" value="Unassembled WGS sequence"/>
</dbReference>
<evidence type="ECO:0000313" key="1">
    <source>
        <dbReference type="EMBL" id="KDM89798.1"/>
    </source>
</evidence>
<sequence>MKTVNWSWPFIAIVLFSLAGCSSFGETKTIARIGNAGSLDGRYILKRIFIQDARGAWVNFGYGAVNGYSGASSDIGAISYPQYIEGFWSKGWDKSERYFKISAPIDLELAKQKIDTLRDYYVDFHDFIAALIVTVDGPRIRVFYTMNCFYEYDECTPRKSADPNGWVVPSSHGLNDVVLLFDGIGESSDTPFPGSPYDKK</sequence>
<dbReference type="PROSITE" id="PS51257">
    <property type="entry name" value="PROKAR_LIPOPROTEIN"/>
    <property type="match status" value="1"/>
</dbReference>
<reference evidence="1 2" key="1">
    <citation type="submission" date="2014-04" db="EMBL/GenBank/DDBJ databases">
        <title>Draft genome sequence of Photobacterium halotolerans S2753: a solonamide, ngercheumicin and holomycin producer.</title>
        <authorList>
            <person name="Machado H.R."/>
            <person name="Gram L."/>
        </authorList>
    </citation>
    <scope>NUCLEOTIDE SEQUENCE [LARGE SCALE GENOMIC DNA]</scope>
    <source>
        <strain evidence="1 2">S2753</strain>
    </source>
</reference>
<dbReference type="AlphaFoldDB" id="A0A066RQY6"/>
<evidence type="ECO:0000313" key="2">
    <source>
        <dbReference type="Proteomes" id="UP000027192"/>
    </source>
</evidence>
<keyword evidence="2" id="KW-1185">Reference proteome</keyword>
<dbReference type="STRING" id="1654360.EA58_20310"/>
<dbReference type="EMBL" id="JMIB01000043">
    <property type="protein sequence ID" value="KDM89798.1"/>
    <property type="molecule type" value="Genomic_DNA"/>
</dbReference>